<gene>
    <name evidence="3" type="ORF">P2L57_27525</name>
</gene>
<dbReference type="RefSeq" id="WP_275818792.1">
    <property type="nucleotide sequence ID" value="NZ_BAAANM010000009.1"/>
</dbReference>
<proteinExistence type="predicted"/>
<accession>A0ABT5Z686</accession>
<keyword evidence="4" id="KW-1185">Reference proteome</keyword>
<keyword evidence="1" id="KW-0808">Transferase</keyword>
<comment type="caution">
    <text evidence="3">The sequence shown here is derived from an EMBL/GenBank/DDBJ whole genome shotgun (WGS) entry which is preliminary data.</text>
</comment>
<keyword evidence="1" id="KW-0418">Kinase</keyword>
<dbReference type="EMBL" id="JARHTQ010000022">
    <property type="protein sequence ID" value="MDF2259324.1"/>
    <property type="molecule type" value="Genomic_DNA"/>
</dbReference>
<evidence type="ECO:0000313" key="3">
    <source>
        <dbReference type="EMBL" id="MDF2259324.1"/>
    </source>
</evidence>
<dbReference type="GO" id="GO:0005524">
    <property type="term" value="F:ATP binding"/>
    <property type="evidence" value="ECO:0007669"/>
    <property type="project" value="UniProtKB-KW"/>
</dbReference>
<keyword evidence="3" id="KW-0547">Nucleotide-binding</keyword>
<organism evidence="3 4">
    <name type="scientific">Streptantibioticus ferralitis</name>
    <dbReference type="NCBI Taxonomy" id="236510"/>
    <lineage>
        <taxon>Bacteria</taxon>
        <taxon>Bacillati</taxon>
        <taxon>Actinomycetota</taxon>
        <taxon>Actinomycetes</taxon>
        <taxon>Kitasatosporales</taxon>
        <taxon>Streptomycetaceae</taxon>
        <taxon>Streptantibioticus</taxon>
    </lineage>
</organism>
<dbReference type="Gene3D" id="3.30.565.10">
    <property type="entry name" value="Histidine kinase-like ATPase, C-terminal domain"/>
    <property type="match status" value="1"/>
</dbReference>
<dbReference type="InterPro" id="IPR050267">
    <property type="entry name" value="Anti-sigma-factor_SerPK"/>
</dbReference>
<dbReference type="PANTHER" id="PTHR35526">
    <property type="entry name" value="ANTI-SIGMA-F FACTOR RSBW-RELATED"/>
    <property type="match status" value="1"/>
</dbReference>
<sequence>MDSLWTYSLQLPHDAGAVRVARITLRTVLTTHGMGELLDPTELLTSELLTNAYRHSDGPSALRVRNMANRLRVGVWDTNPTIPPPFANGTLRAPEPESEQGRGLTLVRHWADNYGGYEIGEELGGRPGKLLWFEILRRDAFEMAA</sequence>
<dbReference type="Pfam" id="PF13581">
    <property type="entry name" value="HATPase_c_2"/>
    <property type="match status" value="1"/>
</dbReference>
<protein>
    <submittedName>
        <fullName evidence="3">ATP-binding protein</fullName>
    </submittedName>
</protein>
<evidence type="ECO:0000313" key="4">
    <source>
        <dbReference type="Proteomes" id="UP001220022"/>
    </source>
</evidence>
<dbReference type="PANTHER" id="PTHR35526:SF3">
    <property type="entry name" value="ANTI-SIGMA-F FACTOR RSBW"/>
    <property type="match status" value="1"/>
</dbReference>
<dbReference type="InterPro" id="IPR036890">
    <property type="entry name" value="HATPase_C_sf"/>
</dbReference>
<keyword evidence="3" id="KW-0067">ATP-binding</keyword>
<dbReference type="SUPFAM" id="SSF55874">
    <property type="entry name" value="ATPase domain of HSP90 chaperone/DNA topoisomerase II/histidine kinase"/>
    <property type="match status" value="1"/>
</dbReference>
<name>A0ABT5Z686_9ACTN</name>
<evidence type="ECO:0000256" key="1">
    <source>
        <dbReference type="ARBA" id="ARBA00022527"/>
    </source>
</evidence>
<reference evidence="3 4" key="1">
    <citation type="submission" date="2023-03" db="EMBL/GenBank/DDBJ databases">
        <title>Draft genome sequence of type strain Streptomyces ferralitis JCM 14344.</title>
        <authorList>
            <person name="Klaysubun C."/>
            <person name="Duangmal K."/>
        </authorList>
    </citation>
    <scope>NUCLEOTIDE SEQUENCE [LARGE SCALE GENOMIC DNA]</scope>
    <source>
        <strain evidence="3 4">JCM 14344</strain>
    </source>
</reference>
<feature type="domain" description="Histidine kinase/HSP90-like ATPase" evidence="2">
    <location>
        <begin position="12"/>
        <end position="114"/>
    </location>
</feature>
<keyword evidence="1" id="KW-0723">Serine/threonine-protein kinase</keyword>
<evidence type="ECO:0000259" key="2">
    <source>
        <dbReference type="Pfam" id="PF13581"/>
    </source>
</evidence>
<dbReference type="InterPro" id="IPR003594">
    <property type="entry name" value="HATPase_dom"/>
</dbReference>
<dbReference type="CDD" id="cd16936">
    <property type="entry name" value="HATPase_RsbW-like"/>
    <property type="match status" value="1"/>
</dbReference>
<dbReference type="Proteomes" id="UP001220022">
    <property type="component" value="Unassembled WGS sequence"/>
</dbReference>